<feature type="chain" id="PRO_5043909625" evidence="2">
    <location>
        <begin position="45"/>
        <end position="380"/>
    </location>
</feature>
<feature type="compositionally biased region" description="Low complexity" evidence="1">
    <location>
        <begin position="147"/>
        <end position="158"/>
    </location>
</feature>
<evidence type="ECO:0000256" key="2">
    <source>
        <dbReference type="SAM" id="SignalP"/>
    </source>
</evidence>
<proteinExistence type="predicted"/>
<dbReference type="AlphaFoldDB" id="A0AAV2PRZ3"/>
<feature type="signal peptide" evidence="2">
    <location>
        <begin position="1"/>
        <end position="44"/>
    </location>
</feature>
<evidence type="ECO:0000256" key="1">
    <source>
        <dbReference type="SAM" id="MobiDB-lite"/>
    </source>
</evidence>
<organism evidence="3 4">
    <name type="scientific">Meganyctiphanes norvegica</name>
    <name type="common">Northern krill</name>
    <name type="synonym">Thysanopoda norvegica</name>
    <dbReference type="NCBI Taxonomy" id="48144"/>
    <lineage>
        <taxon>Eukaryota</taxon>
        <taxon>Metazoa</taxon>
        <taxon>Ecdysozoa</taxon>
        <taxon>Arthropoda</taxon>
        <taxon>Crustacea</taxon>
        <taxon>Multicrustacea</taxon>
        <taxon>Malacostraca</taxon>
        <taxon>Eumalacostraca</taxon>
        <taxon>Eucarida</taxon>
        <taxon>Euphausiacea</taxon>
        <taxon>Euphausiidae</taxon>
        <taxon>Meganyctiphanes</taxon>
    </lineage>
</organism>
<evidence type="ECO:0000313" key="4">
    <source>
        <dbReference type="Proteomes" id="UP001497623"/>
    </source>
</evidence>
<dbReference type="Proteomes" id="UP001497623">
    <property type="component" value="Unassembled WGS sequence"/>
</dbReference>
<name>A0AAV2PRZ3_MEGNR</name>
<evidence type="ECO:0000313" key="3">
    <source>
        <dbReference type="EMBL" id="CAL4062294.1"/>
    </source>
</evidence>
<keyword evidence="2" id="KW-0732">Signal</keyword>
<keyword evidence="4" id="KW-1185">Reference proteome</keyword>
<feature type="region of interest" description="Disordered" evidence="1">
    <location>
        <begin position="146"/>
        <end position="170"/>
    </location>
</feature>
<gene>
    <name evidence="3" type="ORF">MNOR_LOCUS2593</name>
</gene>
<protein>
    <submittedName>
        <fullName evidence="3">Uncharacterized protein</fullName>
    </submittedName>
</protein>
<feature type="region of interest" description="Disordered" evidence="1">
    <location>
        <begin position="80"/>
        <end position="112"/>
    </location>
</feature>
<comment type="caution">
    <text evidence="3">The sequence shown here is derived from an EMBL/GenBank/DDBJ whole genome shotgun (WGS) entry which is preliminary data.</text>
</comment>
<sequence length="380" mass="43898">VEGTMCHDAMLLLASFSRLKPLSWLRFFVLLLIVLLDEETYCQGAHDKTIEINIGLKPGQAQPPMLEEIEVNIHTAKKFGIKDENPDDPSNYLSIGINENEDQNGDLQGEDFEPEEDIPYGSWGSLSSLHYSDIVLAVIDATASKLDSNSSNDSSMKNNYDDNDNEGNVNMYDEQEEDSFFGRNAREDKKDTTFVPHQSQLRNKVVVKSKENFNSDNRTINNVLLNLIDSKKLPQYKKYINRKETHFDDWNGHAQEPWDWNGQIRESSDWNSLVQVPINWNGHVQEPNNSYPYFEIPSEKASEDDAIFLDSEKNIIKAENTDYKLNKNKATHFSNWESFTKEHKECKTSHDLIYEQAIVKYENKEEQIGEEKEIEEEEVE</sequence>
<feature type="compositionally biased region" description="Acidic residues" evidence="1">
    <location>
        <begin position="99"/>
        <end position="112"/>
    </location>
</feature>
<dbReference type="EMBL" id="CAXKWB010000808">
    <property type="protein sequence ID" value="CAL4062294.1"/>
    <property type="molecule type" value="Genomic_DNA"/>
</dbReference>
<accession>A0AAV2PRZ3</accession>
<feature type="non-terminal residue" evidence="3">
    <location>
        <position position="1"/>
    </location>
</feature>
<reference evidence="3 4" key="1">
    <citation type="submission" date="2024-05" db="EMBL/GenBank/DDBJ databases">
        <authorList>
            <person name="Wallberg A."/>
        </authorList>
    </citation>
    <scope>NUCLEOTIDE SEQUENCE [LARGE SCALE GENOMIC DNA]</scope>
</reference>
<feature type="non-terminal residue" evidence="3">
    <location>
        <position position="380"/>
    </location>
</feature>